<evidence type="ECO:0000256" key="3">
    <source>
        <dbReference type="RuleBase" id="RU003707"/>
    </source>
</evidence>
<dbReference type="PROSITE" id="PS00166">
    <property type="entry name" value="ENOYL_COA_HYDRATASE"/>
    <property type="match status" value="1"/>
</dbReference>
<proteinExistence type="inferred from homology"/>
<dbReference type="Gene3D" id="3.90.226.10">
    <property type="entry name" value="2-enoyl-CoA Hydratase, Chain A, domain 1"/>
    <property type="match status" value="1"/>
</dbReference>
<dbReference type="PANTHER" id="PTHR11941">
    <property type="entry name" value="ENOYL-COA HYDRATASE-RELATED"/>
    <property type="match status" value="1"/>
</dbReference>
<protein>
    <submittedName>
        <fullName evidence="4">Enoyl-CoA hydratase</fullName>
    </submittedName>
</protein>
<reference evidence="4 5" key="1">
    <citation type="submission" date="2016-10" db="EMBL/GenBank/DDBJ databases">
        <title>Complete genome sequences of three Cupriavidus strains isolated from various Malaysian environments.</title>
        <authorList>
            <person name="Abdullah A.A.-A."/>
            <person name="Shafie N.A.H."/>
            <person name="Lau N.S."/>
        </authorList>
    </citation>
    <scope>NUCLEOTIDE SEQUENCE [LARGE SCALE GENOMIC DNA]</scope>
    <source>
        <strain evidence="4 5">USMAA1020</strain>
    </source>
</reference>
<dbReference type="Pfam" id="PF00378">
    <property type="entry name" value="ECH_1"/>
    <property type="match status" value="1"/>
</dbReference>
<keyword evidence="2" id="KW-0456">Lyase</keyword>
<gene>
    <name evidence="4" type="ORF">BKK80_25570</name>
</gene>
<dbReference type="InterPro" id="IPR029045">
    <property type="entry name" value="ClpP/crotonase-like_dom_sf"/>
</dbReference>
<evidence type="ECO:0000313" key="4">
    <source>
        <dbReference type="EMBL" id="AOZ09188.1"/>
    </source>
</evidence>
<dbReference type="SUPFAM" id="SSF52096">
    <property type="entry name" value="ClpP/crotonase"/>
    <property type="match status" value="1"/>
</dbReference>
<dbReference type="Gene3D" id="1.10.12.10">
    <property type="entry name" value="Lyase 2-enoyl-coa Hydratase, Chain A, domain 2"/>
    <property type="match status" value="1"/>
</dbReference>
<dbReference type="InterPro" id="IPR001753">
    <property type="entry name" value="Enoyl-CoA_hydra/iso"/>
</dbReference>
<keyword evidence="5" id="KW-1185">Reference proteome</keyword>
<organism evidence="4 5">
    <name type="scientific">Cupriavidus malaysiensis</name>
    <dbReference type="NCBI Taxonomy" id="367825"/>
    <lineage>
        <taxon>Bacteria</taxon>
        <taxon>Pseudomonadati</taxon>
        <taxon>Pseudomonadota</taxon>
        <taxon>Betaproteobacteria</taxon>
        <taxon>Burkholderiales</taxon>
        <taxon>Burkholderiaceae</taxon>
        <taxon>Cupriavidus</taxon>
    </lineage>
</organism>
<evidence type="ECO:0000313" key="5">
    <source>
        <dbReference type="Proteomes" id="UP000177515"/>
    </source>
</evidence>
<dbReference type="RefSeq" id="WP_071071829.1">
    <property type="nucleotide sequence ID" value="NZ_CP017755.1"/>
</dbReference>
<dbReference type="EMBL" id="CP017755">
    <property type="protein sequence ID" value="AOZ09188.1"/>
    <property type="molecule type" value="Genomic_DNA"/>
</dbReference>
<sequence length="256" mass="27455">MSLVLSERIGRVGLVTLNRPEAKNALNEALVLELSRIVCALDEDPEIGAIVVTGGESCFSVGADIKEMTEKTFAEAYVRNFVSRDWEVLSYCRKPVIAAVAGYAIGGGCEFALMSDIVVADASARFGQPEVSVGTIPGGGGTQRLARSIGKAKAMELCLTGRLLGADEAERIGIVSILVPAGDHIRTALEMAARIAGYSLPIVEMIKESVNAAFDTGLSGGLRFERRLLHATFALDDQKEAMRAFADRRKPVFLHR</sequence>
<dbReference type="PANTHER" id="PTHR11941:SF54">
    <property type="entry name" value="ENOYL-COA HYDRATASE, MITOCHONDRIAL"/>
    <property type="match status" value="1"/>
</dbReference>
<comment type="similarity">
    <text evidence="1 3">Belongs to the enoyl-CoA hydratase/isomerase family.</text>
</comment>
<name>A0ABM6FBX0_9BURK</name>
<dbReference type="InterPro" id="IPR014748">
    <property type="entry name" value="Enoyl-CoA_hydra_C"/>
</dbReference>
<evidence type="ECO:0000256" key="2">
    <source>
        <dbReference type="ARBA" id="ARBA00023239"/>
    </source>
</evidence>
<dbReference type="CDD" id="cd06558">
    <property type="entry name" value="crotonase-like"/>
    <property type="match status" value="1"/>
</dbReference>
<dbReference type="InterPro" id="IPR018376">
    <property type="entry name" value="Enoyl-CoA_hyd/isom_CS"/>
</dbReference>
<accession>A0ABM6FBX0</accession>
<evidence type="ECO:0000256" key="1">
    <source>
        <dbReference type="ARBA" id="ARBA00005254"/>
    </source>
</evidence>
<dbReference type="Proteomes" id="UP000177515">
    <property type="component" value="Chromosome 2"/>
</dbReference>